<dbReference type="InterPro" id="IPR029058">
    <property type="entry name" value="AB_hydrolase_fold"/>
</dbReference>
<feature type="region of interest" description="Disordered" evidence="2">
    <location>
        <begin position="826"/>
        <end position="845"/>
    </location>
</feature>
<comment type="similarity">
    <text evidence="1">Belongs to the putative lipase ROG1 family.</text>
</comment>
<feature type="region of interest" description="Disordered" evidence="2">
    <location>
        <begin position="869"/>
        <end position="924"/>
    </location>
</feature>
<dbReference type="eggNOG" id="ENOG502QVV3">
    <property type="taxonomic scope" value="Eukaryota"/>
</dbReference>
<proteinExistence type="inferred from homology"/>
<gene>
    <name evidence="4" type="ORF">PFL1_02599</name>
</gene>
<feature type="region of interest" description="Disordered" evidence="2">
    <location>
        <begin position="475"/>
        <end position="503"/>
    </location>
</feature>
<feature type="compositionally biased region" description="Low complexity" evidence="2">
    <location>
        <begin position="192"/>
        <end position="211"/>
    </location>
</feature>
<evidence type="ECO:0000256" key="2">
    <source>
        <dbReference type="SAM" id="MobiDB-lite"/>
    </source>
</evidence>
<feature type="compositionally biased region" description="Polar residues" evidence="2">
    <location>
        <begin position="880"/>
        <end position="889"/>
    </location>
</feature>
<dbReference type="Proteomes" id="UP000053664">
    <property type="component" value="Unassembled WGS sequence"/>
</dbReference>
<sequence length="942" mass="100618">MRASALLRIQRGLLRHHRPTQDPTIASLLRERLQTSFDGVVRGLPSTQPSSPFTLRHSRNGLVALIGWFALVSYLEGPASQSHPSAVSNATTTLQPIIATSGSHVRPFPARSQPGLACTRRLHTSSLTRQQSARRLRDSVLSDSRSQPSDGHAGHTADKLRHKARYGSLAHAPASHGSWFERFGLAFLRASSSNTSRDSGRSSSSSKVSSSGNGGKADKSTQGTGRIYDHIRHPSLYDPIVAPRHPIVLCHGLYGFDVRGPFFGLEIHYWANVLDILRKKVGADVLIHGVPPTGSIKERAEALHRFLCSEEAGVRGKKLNFIGHSMGGLDVRHLITNIRPKPEEYTPISLTTVSTPHRGSPFMDWCNANIGIGNDYIERALEEARANRAGSTLHSGSHEPVRPPYSLKTPLFSRPKNGKRVPDGAERQATKSSARESIASGSNGPAVAVSGAEAAGVAATSAVLEAVDRAADAVGISRQKDDDGAHQRVRESEDRVATSVKESVKSSKSGSLLPFGLSSFAKALSSLSGSFSAYMLSLLDTPAYAMLSTKYMAEVFNPNTPNSPDVKYYSVAARTPSLAIWHPLWLPKLILDAAAESRTVGGESDGSADALGSQNQGNDGLVSVESAKWGEFLGIMEGCDHWDLRGGGAPRWKGKVNPATGKPYQSKAEMTGQPEVTATSPDRKPTESSTSWTDINQLLFSSDGDKDKAVDADTRVESDAASSSAPANKFPRGYAAISGEVGWSGVRLQDAELEDLPGRTGEDDDAEAGVGSSFTPQNDDTLVNDIAAWISDRLPERNVERRAQAAERDRLISEMSLTLYQPDTAGLTDTRGVSSHASTAPDWTGSDIAGIASSAPSALPASTATAAGMATSALAPPTNRPQKAQTQESARGPEGSSDKAKTREDAPSSTTPSKAQTKSPPQPDELERFWVALCRHLHVEGF</sequence>
<feature type="region of interest" description="Disordered" evidence="2">
    <location>
        <begin position="648"/>
        <end position="727"/>
    </location>
</feature>
<evidence type="ECO:0000313" key="5">
    <source>
        <dbReference type="Proteomes" id="UP000053664"/>
    </source>
</evidence>
<evidence type="ECO:0000259" key="3">
    <source>
        <dbReference type="Pfam" id="PF05057"/>
    </source>
</evidence>
<feature type="compositionally biased region" description="Polar residues" evidence="2">
    <location>
        <begin position="124"/>
        <end position="133"/>
    </location>
</feature>
<feature type="region of interest" description="Disordered" evidence="2">
    <location>
        <begin position="388"/>
        <end position="446"/>
    </location>
</feature>
<dbReference type="InterPro" id="IPR007751">
    <property type="entry name" value="DUF676_lipase-like"/>
</dbReference>
<dbReference type="KEGG" id="pfp:PFL1_02599"/>
<dbReference type="PANTHER" id="PTHR11440">
    <property type="entry name" value="LECITHIN-CHOLESTEROL ACYLTRANSFERASE-RELATED"/>
    <property type="match status" value="1"/>
</dbReference>
<dbReference type="Gene3D" id="3.40.50.1820">
    <property type="entry name" value="alpha/beta hydrolase"/>
    <property type="match status" value="2"/>
</dbReference>
<dbReference type="EMBL" id="KE361629">
    <property type="protein sequence ID" value="EPQ29927.1"/>
    <property type="molecule type" value="Genomic_DNA"/>
</dbReference>
<dbReference type="OrthoDB" id="5592486at2759"/>
<feature type="region of interest" description="Disordered" evidence="2">
    <location>
        <begin position="756"/>
        <end position="778"/>
    </location>
</feature>
<feature type="region of interest" description="Disordered" evidence="2">
    <location>
        <begin position="101"/>
        <end position="160"/>
    </location>
</feature>
<evidence type="ECO:0000256" key="1">
    <source>
        <dbReference type="ARBA" id="ARBA00007920"/>
    </source>
</evidence>
<feature type="compositionally biased region" description="Basic and acidic residues" evidence="2">
    <location>
        <begin position="896"/>
        <end position="906"/>
    </location>
</feature>
<reference evidence="4 5" key="1">
    <citation type="journal article" date="2013" name="Plant Cell">
        <title>The transition from a phytopathogenic smut ancestor to an anamorphic biocontrol agent deciphered by comparative whole-genome analysis.</title>
        <authorList>
            <person name="Lefebvre F."/>
            <person name="Joly D.L."/>
            <person name="Labbe C."/>
            <person name="Teichmann B."/>
            <person name="Linning R."/>
            <person name="Belzile F."/>
            <person name="Bakkeren G."/>
            <person name="Belanger R.R."/>
        </authorList>
    </citation>
    <scope>NUCLEOTIDE SEQUENCE [LARGE SCALE GENOMIC DNA]</scope>
    <source>
        <strain evidence="4 5">PF-1</strain>
    </source>
</reference>
<feature type="compositionally biased region" description="Basic and acidic residues" evidence="2">
    <location>
        <begin position="420"/>
        <end position="429"/>
    </location>
</feature>
<dbReference type="SUPFAM" id="SSF53474">
    <property type="entry name" value="alpha/beta-Hydrolases"/>
    <property type="match status" value="1"/>
</dbReference>
<protein>
    <recommendedName>
        <fullName evidence="3">DUF676 domain-containing protein</fullName>
    </recommendedName>
</protein>
<dbReference type="HOGENOM" id="CLU_015536_0_0_1"/>
<dbReference type="Pfam" id="PF05057">
    <property type="entry name" value="DUF676"/>
    <property type="match status" value="1"/>
</dbReference>
<dbReference type="GeneID" id="19316718"/>
<feature type="compositionally biased region" description="Polar residues" evidence="2">
    <location>
        <begin position="687"/>
        <end position="700"/>
    </location>
</feature>
<feature type="region of interest" description="Disordered" evidence="2">
    <location>
        <begin position="192"/>
        <end position="225"/>
    </location>
</feature>
<feature type="compositionally biased region" description="Basic and acidic residues" evidence="2">
    <location>
        <begin position="703"/>
        <end position="718"/>
    </location>
</feature>
<feature type="compositionally biased region" description="Basic and acidic residues" evidence="2">
    <location>
        <begin position="478"/>
        <end position="496"/>
    </location>
</feature>
<dbReference type="AlphaFoldDB" id="A0A061HAI6"/>
<dbReference type="RefSeq" id="XP_007878306.1">
    <property type="nucleotide sequence ID" value="XM_007880115.1"/>
</dbReference>
<feature type="compositionally biased region" description="Polar residues" evidence="2">
    <location>
        <begin position="907"/>
        <end position="919"/>
    </location>
</feature>
<organism evidence="4 5">
    <name type="scientific">Pseudozyma flocculosa PF-1</name>
    <dbReference type="NCBI Taxonomy" id="1277687"/>
    <lineage>
        <taxon>Eukaryota</taxon>
        <taxon>Fungi</taxon>
        <taxon>Dikarya</taxon>
        <taxon>Basidiomycota</taxon>
        <taxon>Ustilaginomycotina</taxon>
        <taxon>Ustilaginomycetes</taxon>
        <taxon>Ustilaginales</taxon>
        <taxon>Ustilaginaceae</taxon>
        <taxon>Pseudozyma</taxon>
    </lineage>
</organism>
<accession>A0A061HAI6</accession>
<name>A0A061HAI6_9BASI</name>
<feature type="domain" description="DUF676" evidence="3">
    <location>
        <begin position="316"/>
        <end position="372"/>
    </location>
</feature>
<evidence type="ECO:0000313" key="4">
    <source>
        <dbReference type="EMBL" id="EPQ29927.1"/>
    </source>
</evidence>